<comment type="caution">
    <text evidence="3">The sequence shown here is derived from an EMBL/GenBank/DDBJ whole genome shotgun (WGS) entry which is preliminary data.</text>
</comment>
<feature type="transmembrane region" description="Helical" evidence="2">
    <location>
        <begin position="83"/>
        <end position="102"/>
    </location>
</feature>
<evidence type="ECO:0000256" key="1">
    <source>
        <dbReference type="SAM" id="MobiDB-lite"/>
    </source>
</evidence>
<keyword evidence="2" id="KW-1133">Transmembrane helix</keyword>
<keyword evidence="2" id="KW-0472">Membrane</keyword>
<proteinExistence type="predicted"/>
<dbReference type="EMBL" id="JAOYFB010000005">
    <property type="protein sequence ID" value="KAK4016366.1"/>
    <property type="molecule type" value="Genomic_DNA"/>
</dbReference>
<evidence type="ECO:0000313" key="4">
    <source>
        <dbReference type="Proteomes" id="UP001234178"/>
    </source>
</evidence>
<gene>
    <name evidence="3" type="ORF">OUZ56_031320</name>
</gene>
<reference evidence="3 4" key="1">
    <citation type="journal article" date="2023" name="Nucleic Acids Res.">
        <title>The hologenome of Daphnia magna reveals possible DNA methylation and microbiome-mediated evolution of the host genome.</title>
        <authorList>
            <person name="Chaturvedi A."/>
            <person name="Li X."/>
            <person name="Dhandapani V."/>
            <person name="Marshall H."/>
            <person name="Kissane S."/>
            <person name="Cuenca-Cambronero M."/>
            <person name="Asole G."/>
            <person name="Calvet F."/>
            <person name="Ruiz-Romero M."/>
            <person name="Marangio P."/>
            <person name="Guigo R."/>
            <person name="Rago D."/>
            <person name="Mirbahai L."/>
            <person name="Eastwood N."/>
            <person name="Colbourne J.K."/>
            <person name="Zhou J."/>
            <person name="Mallon E."/>
            <person name="Orsini L."/>
        </authorList>
    </citation>
    <scope>NUCLEOTIDE SEQUENCE [LARGE SCALE GENOMIC DNA]</scope>
    <source>
        <strain evidence="3">LRV0_1</strain>
    </source>
</reference>
<keyword evidence="2" id="KW-0812">Transmembrane</keyword>
<accession>A0ABQ9ZTW4</accession>
<protein>
    <submittedName>
        <fullName evidence="3">Uncharacterized protein</fullName>
    </submittedName>
</protein>
<feature type="region of interest" description="Disordered" evidence="1">
    <location>
        <begin position="1"/>
        <end position="21"/>
    </location>
</feature>
<sequence>MRALKKEKKEEEEKKGATTTASYRSTRWIRFSSLQERCQMYRWRSVLDACAGCVRNKCTDHLFKRIFIKIGRSHLFRDGLRQLVTIIINAYFLGFCPFLYALG</sequence>
<evidence type="ECO:0000256" key="2">
    <source>
        <dbReference type="SAM" id="Phobius"/>
    </source>
</evidence>
<organism evidence="3 4">
    <name type="scientific">Daphnia magna</name>
    <dbReference type="NCBI Taxonomy" id="35525"/>
    <lineage>
        <taxon>Eukaryota</taxon>
        <taxon>Metazoa</taxon>
        <taxon>Ecdysozoa</taxon>
        <taxon>Arthropoda</taxon>
        <taxon>Crustacea</taxon>
        <taxon>Branchiopoda</taxon>
        <taxon>Diplostraca</taxon>
        <taxon>Cladocera</taxon>
        <taxon>Anomopoda</taxon>
        <taxon>Daphniidae</taxon>
        <taxon>Daphnia</taxon>
    </lineage>
</organism>
<name>A0ABQ9ZTW4_9CRUS</name>
<keyword evidence="4" id="KW-1185">Reference proteome</keyword>
<feature type="compositionally biased region" description="Basic and acidic residues" evidence="1">
    <location>
        <begin position="7"/>
        <end position="16"/>
    </location>
</feature>
<evidence type="ECO:0000313" key="3">
    <source>
        <dbReference type="EMBL" id="KAK4016366.1"/>
    </source>
</evidence>
<dbReference type="Proteomes" id="UP001234178">
    <property type="component" value="Unassembled WGS sequence"/>
</dbReference>